<evidence type="ECO:0000313" key="1">
    <source>
        <dbReference type="EMBL" id="GFO20993.1"/>
    </source>
</evidence>
<organism evidence="1 2">
    <name type="scientific">Plakobranchus ocellatus</name>
    <dbReference type="NCBI Taxonomy" id="259542"/>
    <lineage>
        <taxon>Eukaryota</taxon>
        <taxon>Metazoa</taxon>
        <taxon>Spiralia</taxon>
        <taxon>Lophotrochozoa</taxon>
        <taxon>Mollusca</taxon>
        <taxon>Gastropoda</taxon>
        <taxon>Heterobranchia</taxon>
        <taxon>Euthyneura</taxon>
        <taxon>Panpulmonata</taxon>
        <taxon>Sacoglossa</taxon>
        <taxon>Placobranchoidea</taxon>
        <taxon>Plakobranchidae</taxon>
        <taxon>Plakobranchus</taxon>
    </lineage>
</organism>
<reference evidence="1 2" key="1">
    <citation type="journal article" date="2021" name="Elife">
        <title>Chloroplast acquisition without the gene transfer in kleptoplastic sea slugs, Plakobranchus ocellatus.</title>
        <authorList>
            <person name="Maeda T."/>
            <person name="Takahashi S."/>
            <person name="Yoshida T."/>
            <person name="Shimamura S."/>
            <person name="Takaki Y."/>
            <person name="Nagai Y."/>
            <person name="Toyoda A."/>
            <person name="Suzuki Y."/>
            <person name="Arimoto A."/>
            <person name="Ishii H."/>
            <person name="Satoh N."/>
            <person name="Nishiyama T."/>
            <person name="Hasebe M."/>
            <person name="Maruyama T."/>
            <person name="Minagawa J."/>
            <person name="Obokata J."/>
            <person name="Shigenobu S."/>
        </authorList>
    </citation>
    <scope>NUCLEOTIDE SEQUENCE [LARGE SCALE GENOMIC DNA]</scope>
</reference>
<comment type="caution">
    <text evidence="1">The sequence shown here is derived from an EMBL/GenBank/DDBJ whole genome shotgun (WGS) entry which is preliminary data.</text>
</comment>
<dbReference type="AlphaFoldDB" id="A0AAV4BN39"/>
<dbReference type="Proteomes" id="UP000735302">
    <property type="component" value="Unassembled WGS sequence"/>
</dbReference>
<dbReference type="EMBL" id="BLXT01005247">
    <property type="protein sequence ID" value="GFO20993.1"/>
    <property type="molecule type" value="Genomic_DNA"/>
</dbReference>
<sequence>MAVCSIEVLHDLKFCCSCTHFLTFTEDTWASVATTEPQPAAGDNTSMCLLSQGVECSGILKGDLRFSGSPSGQFVVAGTQTCDTKGSEDLRTDLLVVLEETPQTREKHEDLCKQNLCANARDEVIV</sequence>
<keyword evidence="2" id="KW-1185">Reference proteome</keyword>
<proteinExistence type="predicted"/>
<name>A0AAV4BN39_9GAST</name>
<protein>
    <submittedName>
        <fullName evidence="1">Uncharacterized protein</fullName>
    </submittedName>
</protein>
<accession>A0AAV4BN39</accession>
<evidence type="ECO:0000313" key="2">
    <source>
        <dbReference type="Proteomes" id="UP000735302"/>
    </source>
</evidence>
<gene>
    <name evidence="1" type="ORF">PoB_004749800</name>
</gene>